<dbReference type="PANTHER" id="PTHR11412:SF136">
    <property type="entry name" value="CD109 ANTIGEN"/>
    <property type="match status" value="1"/>
</dbReference>
<evidence type="ECO:0000313" key="4">
    <source>
        <dbReference type="EnsemblMetazoa" id="G26475.16:cds"/>
    </source>
</evidence>
<proteinExistence type="predicted"/>
<keyword evidence="2" id="KW-0882">Thioester bond</keyword>
<keyword evidence="1" id="KW-0732">Signal</keyword>
<evidence type="ECO:0000256" key="1">
    <source>
        <dbReference type="ARBA" id="ARBA00022729"/>
    </source>
</evidence>
<evidence type="ECO:0000313" key="5">
    <source>
        <dbReference type="Proteomes" id="UP000005408"/>
    </source>
</evidence>
<dbReference type="InterPro" id="IPR050473">
    <property type="entry name" value="A2M/Complement_sys"/>
</dbReference>
<evidence type="ECO:0000259" key="3">
    <source>
        <dbReference type="SMART" id="SM01361"/>
    </source>
</evidence>
<dbReference type="Pfam" id="PF07677">
    <property type="entry name" value="A2M_recep"/>
    <property type="match status" value="1"/>
</dbReference>
<dbReference type="SMART" id="SM01361">
    <property type="entry name" value="A2M_recep"/>
    <property type="match status" value="1"/>
</dbReference>
<dbReference type="Proteomes" id="UP000005408">
    <property type="component" value="Unassembled WGS sequence"/>
</dbReference>
<reference evidence="4" key="1">
    <citation type="submission" date="2022-08" db="UniProtKB">
        <authorList>
            <consortium name="EnsemblMetazoa"/>
        </authorList>
    </citation>
    <scope>IDENTIFICATION</scope>
    <source>
        <strain evidence="4">05x7-T-G4-1.051#20</strain>
    </source>
</reference>
<dbReference type="GO" id="GO:0005576">
    <property type="term" value="C:extracellular region"/>
    <property type="evidence" value="ECO:0007669"/>
    <property type="project" value="InterPro"/>
</dbReference>
<dbReference type="EnsemblMetazoa" id="G26475.16">
    <property type="protein sequence ID" value="G26475.16:cds"/>
    <property type="gene ID" value="G26475"/>
</dbReference>
<dbReference type="SUPFAM" id="SSF49410">
    <property type="entry name" value="Alpha-macroglobulin receptor domain"/>
    <property type="match status" value="1"/>
</dbReference>
<dbReference type="InterPro" id="IPR009048">
    <property type="entry name" value="A-macroglobulin_rcpt-bd"/>
</dbReference>
<organism evidence="4 5">
    <name type="scientific">Magallana gigas</name>
    <name type="common">Pacific oyster</name>
    <name type="synonym">Crassostrea gigas</name>
    <dbReference type="NCBI Taxonomy" id="29159"/>
    <lineage>
        <taxon>Eukaryota</taxon>
        <taxon>Metazoa</taxon>
        <taxon>Spiralia</taxon>
        <taxon>Lophotrochozoa</taxon>
        <taxon>Mollusca</taxon>
        <taxon>Bivalvia</taxon>
        <taxon>Autobranchia</taxon>
        <taxon>Pteriomorphia</taxon>
        <taxon>Ostreida</taxon>
        <taxon>Ostreoidea</taxon>
        <taxon>Ostreidae</taxon>
        <taxon>Magallana</taxon>
    </lineage>
</organism>
<dbReference type="Gene3D" id="2.60.40.690">
    <property type="entry name" value="Alpha-macroglobulin, receptor-binding domain"/>
    <property type="match status" value="1"/>
</dbReference>
<keyword evidence="5" id="KW-1185">Reference proteome</keyword>
<feature type="domain" description="Alpha-macroglobulin receptor-binding" evidence="3">
    <location>
        <begin position="1"/>
        <end position="51"/>
    </location>
</feature>
<dbReference type="PANTHER" id="PTHR11412">
    <property type="entry name" value="MACROGLOBULIN / COMPLEMENT"/>
    <property type="match status" value="1"/>
</dbReference>
<name>A0A8W8L524_MAGGI</name>
<evidence type="ECO:0000256" key="2">
    <source>
        <dbReference type="ARBA" id="ARBA00022966"/>
    </source>
</evidence>
<dbReference type="AlphaFoldDB" id="A0A8W8L524"/>
<dbReference type="InterPro" id="IPR036595">
    <property type="entry name" value="A-macroglobulin_rcpt-bd_sf"/>
</dbReference>
<protein>
    <recommendedName>
        <fullName evidence="3">Alpha-macroglobulin receptor-binding domain-containing protein</fullName>
    </recommendedName>
</protein>
<sequence length="72" mass="8128">RKIVIYLDEISTTPTCIVVDMFRTGLVAKTQPAAIRIYDYYEPANQVTKFYQSQRLKNSNICDVCADCGCTA</sequence>
<accession>A0A8W8L524</accession>